<feature type="non-terminal residue" evidence="1">
    <location>
        <position position="144"/>
    </location>
</feature>
<sequence>MCNPSQVISRSAYKKKEDMDRWKALEKLPQVYVKGKYQDRSTWSYEIKSISGEILMSGDYPYSMWAGAWSGQRMSMNNTDDGSCAFEMKSESVGCCSGSGMNTEVNSAYGDVIGYLRGKHSHILLTNSSNEVIGNIYGGIFSTD</sequence>
<dbReference type="EMBL" id="CAXKWB010052086">
    <property type="protein sequence ID" value="CAL4172236.1"/>
    <property type="molecule type" value="Genomic_DNA"/>
</dbReference>
<proteinExistence type="predicted"/>
<keyword evidence="2" id="KW-1185">Reference proteome</keyword>
<organism evidence="1 2">
    <name type="scientific">Meganyctiphanes norvegica</name>
    <name type="common">Northern krill</name>
    <name type="synonym">Thysanopoda norvegica</name>
    <dbReference type="NCBI Taxonomy" id="48144"/>
    <lineage>
        <taxon>Eukaryota</taxon>
        <taxon>Metazoa</taxon>
        <taxon>Ecdysozoa</taxon>
        <taxon>Arthropoda</taxon>
        <taxon>Crustacea</taxon>
        <taxon>Multicrustacea</taxon>
        <taxon>Malacostraca</taxon>
        <taxon>Eumalacostraca</taxon>
        <taxon>Eucarida</taxon>
        <taxon>Euphausiacea</taxon>
        <taxon>Euphausiidae</taxon>
        <taxon>Meganyctiphanes</taxon>
    </lineage>
</organism>
<reference evidence="1 2" key="1">
    <citation type="submission" date="2024-05" db="EMBL/GenBank/DDBJ databases">
        <authorList>
            <person name="Wallberg A."/>
        </authorList>
    </citation>
    <scope>NUCLEOTIDE SEQUENCE [LARGE SCALE GENOMIC DNA]</scope>
</reference>
<protein>
    <submittedName>
        <fullName evidence="1">Uncharacterized protein</fullName>
    </submittedName>
</protein>
<dbReference type="AlphaFoldDB" id="A0AAV2SBI6"/>
<evidence type="ECO:0000313" key="2">
    <source>
        <dbReference type="Proteomes" id="UP001497623"/>
    </source>
</evidence>
<dbReference type="Proteomes" id="UP001497623">
    <property type="component" value="Unassembled WGS sequence"/>
</dbReference>
<gene>
    <name evidence="1" type="ORF">MNOR_LOCUS34256</name>
</gene>
<accession>A0AAV2SBI6</accession>
<evidence type="ECO:0000313" key="1">
    <source>
        <dbReference type="EMBL" id="CAL4172236.1"/>
    </source>
</evidence>
<comment type="caution">
    <text evidence="1">The sequence shown here is derived from an EMBL/GenBank/DDBJ whole genome shotgun (WGS) entry which is preliminary data.</text>
</comment>
<name>A0AAV2SBI6_MEGNR</name>